<dbReference type="SUPFAM" id="SSF101322">
    <property type="entry name" value="YcfC-like"/>
    <property type="match status" value="1"/>
</dbReference>
<dbReference type="HAMAP" id="MF_00695">
    <property type="entry name" value="HflD_protein"/>
    <property type="match status" value="1"/>
</dbReference>
<dbReference type="InterPro" id="IPR007451">
    <property type="entry name" value="HflD"/>
</dbReference>
<dbReference type="EMBL" id="BAEQ01000023">
    <property type="protein sequence ID" value="GAC28327.1"/>
    <property type="molecule type" value="Genomic_DNA"/>
</dbReference>
<evidence type="ECO:0000256" key="1">
    <source>
        <dbReference type="ARBA" id="ARBA00022475"/>
    </source>
</evidence>
<dbReference type="NCBIfam" id="NF001246">
    <property type="entry name" value="PRK00218.1-2"/>
    <property type="match status" value="1"/>
</dbReference>
<dbReference type="InterPro" id="IPR035932">
    <property type="entry name" value="HflD-like_sf"/>
</dbReference>
<dbReference type="OrthoDB" id="9788031at2"/>
<dbReference type="Proteomes" id="UP000006251">
    <property type="component" value="Unassembled WGS sequence"/>
</dbReference>
<comment type="similarity">
    <text evidence="4">Belongs to the HflD family.</text>
</comment>
<evidence type="ECO:0000256" key="4">
    <source>
        <dbReference type="HAMAP-Rule" id="MF_00695"/>
    </source>
</evidence>
<dbReference type="PANTHER" id="PTHR38100:SF1">
    <property type="entry name" value="HIGH FREQUENCY LYSOGENIZATION PROTEIN HFLD"/>
    <property type="match status" value="1"/>
</dbReference>
<dbReference type="GO" id="GO:0005886">
    <property type="term" value="C:plasma membrane"/>
    <property type="evidence" value="ECO:0007669"/>
    <property type="project" value="UniProtKB-SubCell"/>
</dbReference>
<proteinExistence type="inferred from homology"/>
<evidence type="ECO:0000313" key="5">
    <source>
        <dbReference type="EMBL" id="GAC28327.1"/>
    </source>
</evidence>
<accession>K6ZDC9</accession>
<comment type="caution">
    <text evidence="5">The sequence shown here is derived from an EMBL/GenBank/DDBJ whole genome shotgun (WGS) entry which is preliminary data.</text>
</comment>
<dbReference type="Gene3D" id="1.10.3890.10">
    <property type="entry name" value="HflD-like"/>
    <property type="match status" value="1"/>
</dbReference>
<sequence length="208" mass="22740">MISPDIERHIALAGVCQAAALVQSVARKGSADAQAIETSISSILVTAPDNPQQVYGSLPNLTVGFNTLLAQLDNESRHKDAEITRYVASMLSLERKLSKHPTALNTLGERISHVQRQLAHIDIEHTQIMSSLASVYTDVVSPLSPKIQIAGNQQYLGLETNQHKVRALLLAGVRSAVLWRQMGGKRRHILFNKNQILTAAKQAVRVIS</sequence>
<keyword evidence="2 4" id="KW-0963">Cytoplasm</keyword>
<dbReference type="PANTHER" id="PTHR38100">
    <property type="entry name" value="HIGH FREQUENCY LYSOGENIZATION PROTEIN HFLD"/>
    <property type="match status" value="1"/>
</dbReference>
<dbReference type="NCBIfam" id="NF001248">
    <property type="entry name" value="PRK00218.1-4"/>
    <property type="match status" value="1"/>
</dbReference>
<dbReference type="STRING" id="1121922.GCA_000428905_00762"/>
<evidence type="ECO:0000256" key="2">
    <source>
        <dbReference type="ARBA" id="ARBA00022490"/>
    </source>
</evidence>
<keyword evidence="3 4" id="KW-0472">Membrane</keyword>
<dbReference type="RefSeq" id="WP_006010409.1">
    <property type="nucleotide sequence ID" value="NZ_BAEQ01000023.1"/>
</dbReference>
<keyword evidence="6" id="KW-1185">Reference proteome</keyword>
<keyword evidence="1 4" id="KW-1003">Cell membrane</keyword>
<organism evidence="5 6">
    <name type="scientific">Brumicola pallidula DSM 14239 = ACAM 615</name>
    <dbReference type="NCBI Taxonomy" id="1121922"/>
    <lineage>
        <taxon>Bacteria</taxon>
        <taxon>Pseudomonadati</taxon>
        <taxon>Pseudomonadota</taxon>
        <taxon>Gammaproteobacteria</taxon>
        <taxon>Alteromonadales</taxon>
        <taxon>Alteromonadaceae</taxon>
        <taxon>Brumicola</taxon>
    </lineage>
</organism>
<dbReference type="Pfam" id="PF04356">
    <property type="entry name" value="DUF489"/>
    <property type="match status" value="1"/>
</dbReference>
<evidence type="ECO:0000256" key="3">
    <source>
        <dbReference type="ARBA" id="ARBA00023136"/>
    </source>
</evidence>
<evidence type="ECO:0000313" key="6">
    <source>
        <dbReference type="Proteomes" id="UP000006251"/>
    </source>
</evidence>
<reference evidence="6" key="1">
    <citation type="journal article" date="2014" name="Environ. Microbiol.">
        <title>Comparative genomics of the marine bacterial genus Glaciecola reveals the high degree of genomic diversity and genomic characteristic for cold adaptation.</title>
        <authorList>
            <person name="Qin Q.L."/>
            <person name="Xie B.B."/>
            <person name="Yu Y."/>
            <person name="Shu Y.L."/>
            <person name="Rong J.C."/>
            <person name="Zhang Y.J."/>
            <person name="Zhao D.L."/>
            <person name="Chen X.L."/>
            <person name="Zhang X.Y."/>
            <person name="Chen B."/>
            <person name="Zhou B.C."/>
            <person name="Zhang Y.Z."/>
        </authorList>
    </citation>
    <scope>NUCLEOTIDE SEQUENCE [LARGE SCALE GENOMIC DNA]</scope>
    <source>
        <strain evidence="6">ACAM 615</strain>
    </source>
</reference>
<dbReference type="AlphaFoldDB" id="K6ZDC9"/>
<protein>
    <recommendedName>
        <fullName evidence="4">High frequency lysogenization protein HflD homolog</fullName>
    </recommendedName>
</protein>
<dbReference type="GO" id="GO:0005737">
    <property type="term" value="C:cytoplasm"/>
    <property type="evidence" value="ECO:0007669"/>
    <property type="project" value="UniProtKB-SubCell"/>
</dbReference>
<comment type="subcellular location">
    <subcellularLocation>
        <location evidence="4">Cytoplasm</location>
    </subcellularLocation>
    <subcellularLocation>
        <location evidence="4">Cell membrane</location>
        <topology evidence="4">Peripheral membrane protein</topology>
        <orientation evidence="4">Cytoplasmic side</orientation>
    </subcellularLocation>
</comment>
<name>K6ZDC9_9ALTE</name>
<gene>
    <name evidence="4 5" type="primary">hflD</name>
    <name evidence="5" type="ORF">GPAL_1455</name>
</gene>